<sequence>MATNVFGTRNVLQAAARCGAGTVVTASTGKALRPYSPDVYAASKRIGEWILARTAATGELRLAASRFTHVVDNSIIGERLRSWCAKDEPIRLHSAEIGFYIQSALESAQLPTRFPATPAATTASRFRCVPATAPAASAPPKSMIGSEGTGMQADSASMSTNIARYP</sequence>
<feature type="region of interest" description="Disordered" evidence="1">
    <location>
        <begin position="133"/>
        <end position="166"/>
    </location>
</feature>
<gene>
    <name evidence="3" type="ORF">KDK95_23560</name>
</gene>
<comment type="caution">
    <text evidence="3">The sequence shown here is derived from an EMBL/GenBank/DDBJ whole genome shotgun (WGS) entry which is preliminary data.</text>
</comment>
<feature type="compositionally biased region" description="Polar residues" evidence="1">
    <location>
        <begin position="152"/>
        <end position="166"/>
    </location>
</feature>
<name>A0A941II66_9ACTN</name>
<dbReference type="EMBL" id="JAGSOH010000081">
    <property type="protein sequence ID" value="MBR7829305.1"/>
    <property type="molecule type" value="Genomic_DNA"/>
</dbReference>
<accession>A0A941II66</accession>
<evidence type="ECO:0000313" key="4">
    <source>
        <dbReference type="Proteomes" id="UP000676325"/>
    </source>
</evidence>
<evidence type="ECO:0000259" key="2">
    <source>
        <dbReference type="Pfam" id="PF02719"/>
    </source>
</evidence>
<feature type="domain" description="Polysaccharide biosynthesis protein CapD-like" evidence="2">
    <location>
        <begin position="2"/>
        <end position="109"/>
    </location>
</feature>
<keyword evidence="4" id="KW-1185">Reference proteome</keyword>
<evidence type="ECO:0000313" key="3">
    <source>
        <dbReference type="EMBL" id="MBR7829305.1"/>
    </source>
</evidence>
<reference evidence="3" key="1">
    <citation type="submission" date="2021-04" db="EMBL/GenBank/DDBJ databases">
        <title>Genome based classification of Actinospica acidithermotolerans sp. nov., an actinobacterium isolated from an Indonesian hot spring.</title>
        <authorList>
            <person name="Kusuma A.B."/>
            <person name="Putra K.E."/>
            <person name="Nafisah S."/>
            <person name="Loh J."/>
            <person name="Nouioui I."/>
            <person name="Goodfellow M."/>
        </authorList>
    </citation>
    <scope>NUCLEOTIDE SEQUENCE</scope>
    <source>
        <strain evidence="3">MGRD01-02</strain>
    </source>
</reference>
<dbReference type="Gene3D" id="3.40.50.720">
    <property type="entry name" value="NAD(P)-binding Rossmann-like Domain"/>
    <property type="match status" value="1"/>
</dbReference>
<dbReference type="InterPro" id="IPR003869">
    <property type="entry name" value="Polysac_CapD-like"/>
</dbReference>
<dbReference type="SUPFAM" id="SSF51735">
    <property type="entry name" value="NAD(P)-binding Rossmann-fold domains"/>
    <property type="match status" value="1"/>
</dbReference>
<evidence type="ECO:0000256" key="1">
    <source>
        <dbReference type="SAM" id="MobiDB-lite"/>
    </source>
</evidence>
<dbReference type="Proteomes" id="UP000676325">
    <property type="component" value="Unassembled WGS sequence"/>
</dbReference>
<dbReference type="Pfam" id="PF02719">
    <property type="entry name" value="Polysacc_synt_2"/>
    <property type="match status" value="1"/>
</dbReference>
<dbReference type="InterPro" id="IPR036291">
    <property type="entry name" value="NAD(P)-bd_dom_sf"/>
</dbReference>
<dbReference type="AlphaFoldDB" id="A0A941II66"/>
<organism evidence="3 4">
    <name type="scientific">Actinospica acidithermotolerans</name>
    <dbReference type="NCBI Taxonomy" id="2828514"/>
    <lineage>
        <taxon>Bacteria</taxon>
        <taxon>Bacillati</taxon>
        <taxon>Actinomycetota</taxon>
        <taxon>Actinomycetes</taxon>
        <taxon>Catenulisporales</taxon>
        <taxon>Actinospicaceae</taxon>
        <taxon>Actinospica</taxon>
    </lineage>
</organism>
<protein>
    <submittedName>
        <fullName evidence="3">Polysaccharide biosynthesis protein</fullName>
    </submittedName>
</protein>
<proteinExistence type="predicted"/>